<feature type="region of interest" description="Disordered" evidence="1">
    <location>
        <begin position="175"/>
        <end position="197"/>
    </location>
</feature>
<keyword evidence="3" id="KW-1185">Reference proteome</keyword>
<sequence length="323" mass="35198">MSGRNSPSWSMMGQPNESPIAQEEDDEGIQLELDQSMAHFAFTSPSPAPGPTLTLSWEPRQSQPSHERHTSHGDWPPEPRVMSRPNGDTSVDAISVALSRQHLRPKDEDASTVGVDGLAAAADSTYNQGFPSPHSNTVPAGPSNLVADKDTPTGSVRDEASLLLRTAIANHNRRLRRQASSRFSSSITTQGLRTMHSHDGDASYERVHFVSFQPPPAFSPPVTGSRDFEAMQIDPPSLTVDQDLGLEPQSTEPSSERPLVAYHATEGLDPLTYNLPRYRSSAEAAARCQNLVRNRPRMRKRTKLRDKQSNSAISAAAAKSTST</sequence>
<dbReference type="OrthoDB" id="3910171at2759"/>
<organism evidence="2 3">
    <name type="scientific">Coniella lustricola</name>
    <dbReference type="NCBI Taxonomy" id="2025994"/>
    <lineage>
        <taxon>Eukaryota</taxon>
        <taxon>Fungi</taxon>
        <taxon>Dikarya</taxon>
        <taxon>Ascomycota</taxon>
        <taxon>Pezizomycotina</taxon>
        <taxon>Sordariomycetes</taxon>
        <taxon>Sordariomycetidae</taxon>
        <taxon>Diaporthales</taxon>
        <taxon>Schizoparmaceae</taxon>
        <taxon>Coniella</taxon>
    </lineage>
</organism>
<feature type="compositionally biased region" description="Polar residues" evidence="1">
    <location>
        <begin position="1"/>
        <end position="19"/>
    </location>
</feature>
<dbReference type="InParanoid" id="A0A2T3A787"/>
<evidence type="ECO:0000256" key="1">
    <source>
        <dbReference type="SAM" id="MobiDB-lite"/>
    </source>
</evidence>
<name>A0A2T3A787_9PEZI</name>
<protein>
    <submittedName>
        <fullName evidence="2">Uncharacterized protein</fullName>
    </submittedName>
</protein>
<feature type="compositionally biased region" description="Basic and acidic residues" evidence="1">
    <location>
        <begin position="65"/>
        <end position="77"/>
    </location>
</feature>
<feature type="compositionally biased region" description="Polar residues" evidence="1">
    <location>
        <begin position="180"/>
        <end position="192"/>
    </location>
</feature>
<reference evidence="2 3" key="1">
    <citation type="journal article" date="2018" name="Mycol. Prog.">
        <title>Coniella lustricola, a new species from submerged detritus.</title>
        <authorList>
            <person name="Raudabaugh D.B."/>
            <person name="Iturriaga T."/>
            <person name="Carver A."/>
            <person name="Mondo S."/>
            <person name="Pangilinan J."/>
            <person name="Lipzen A."/>
            <person name="He G."/>
            <person name="Amirebrahimi M."/>
            <person name="Grigoriev I.V."/>
            <person name="Miller A.N."/>
        </authorList>
    </citation>
    <scope>NUCLEOTIDE SEQUENCE [LARGE SCALE GENOMIC DNA]</scope>
    <source>
        <strain evidence="2 3">B22-T-1</strain>
    </source>
</reference>
<feature type="region of interest" description="Disordered" evidence="1">
    <location>
        <begin position="1"/>
        <end position="90"/>
    </location>
</feature>
<feature type="region of interest" description="Disordered" evidence="1">
    <location>
        <begin position="293"/>
        <end position="323"/>
    </location>
</feature>
<feature type="region of interest" description="Disordered" evidence="1">
    <location>
        <begin position="131"/>
        <end position="154"/>
    </location>
</feature>
<accession>A0A2T3A787</accession>
<evidence type="ECO:0000313" key="3">
    <source>
        <dbReference type="Proteomes" id="UP000241462"/>
    </source>
</evidence>
<dbReference type="EMBL" id="KZ678447">
    <property type="protein sequence ID" value="PSR84166.1"/>
    <property type="molecule type" value="Genomic_DNA"/>
</dbReference>
<feature type="compositionally biased region" description="Low complexity" evidence="1">
    <location>
        <begin position="309"/>
        <end position="323"/>
    </location>
</feature>
<dbReference type="Proteomes" id="UP000241462">
    <property type="component" value="Unassembled WGS sequence"/>
</dbReference>
<proteinExistence type="predicted"/>
<dbReference type="AlphaFoldDB" id="A0A2T3A787"/>
<gene>
    <name evidence="2" type="ORF">BD289DRAFT_482898</name>
</gene>
<feature type="compositionally biased region" description="Basic residues" evidence="1">
    <location>
        <begin position="294"/>
        <end position="304"/>
    </location>
</feature>
<evidence type="ECO:0000313" key="2">
    <source>
        <dbReference type="EMBL" id="PSR84166.1"/>
    </source>
</evidence>
<feature type="compositionally biased region" description="Polar residues" evidence="1">
    <location>
        <begin position="53"/>
        <end position="64"/>
    </location>
</feature>